<dbReference type="InterPro" id="IPR010982">
    <property type="entry name" value="Lambda_DNA-bd_dom_sf"/>
</dbReference>
<dbReference type="GeneID" id="93276289"/>
<evidence type="ECO:0000313" key="5">
    <source>
        <dbReference type="Proteomes" id="UP000198508"/>
    </source>
</evidence>
<evidence type="ECO:0000313" key="4">
    <source>
        <dbReference type="EMBL" id="SET29763.1"/>
    </source>
</evidence>
<gene>
    <name evidence="4" type="ORF">SAMN05216313_104104</name>
</gene>
<dbReference type="Gene3D" id="1.10.260.40">
    <property type="entry name" value="lambda repressor-like DNA-binding domains"/>
    <property type="match status" value="1"/>
</dbReference>
<dbReference type="SMART" id="SM00530">
    <property type="entry name" value="HTH_XRE"/>
    <property type="match status" value="1"/>
</dbReference>
<dbReference type="Proteomes" id="UP000198508">
    <property type="component" value="Unassembled WGS sequence"/>
</dbReference>
<dbReference type="AlphaFoldDB" id="A0A1I0DBT5"/>
<dbReference type="STRING" id="460384.SAMN05216313_104104"/>
<keyword evidence="1 4" id="KW-0238">DNA-binding</keyword>
<accession>A0A1I0DBT5</accession>
<dbReference type="InterPro" id="IPR001387">
    <property type="entry name" value="Cro/C1-type_HTH"/>
</dbReference>
<dbReference type="SUPFAM" id="SSF47413">
    <property type="entry name" value="lambda repressor-like DNA-binding domains"/>
    <property type="match status" value="1"/>
</dbReference>
<proteinExistence type="predicted"/>
<evidence type="ECO:0000256" key="2">
    <source>
        <dbReference type="SAM" id="Phobius"/>
    </source>
</evidence>
<feature type="transmembrane region" description="Helical" evidence="2">
    <location>
        <begin position="82"/>
        <end position="106"/>
    </location>
</feature>
<feature type="transmembrane region" description="Helical" evidence="2">
    <location>
        <begin position="164"/>
        <end position="183"/>
    </location>
</feature>
<reference evidence="5" key="1">
    <citation type="submission" date="2016-10" db="EMBL/GenBank/DDBJ databases">
        <authorList>
            <person name="Varghese N."/>
            <person name="Submissions S."/>
        </authorList>
    </citation>
    <scope>NUCLEOTIDE SEQUENCE [LARGE SCALE GENOMIC DNA]</scope>
    <source>
        <strain evidence="5">NLAE-zl-G277</strain>
    </source>
</reference>
<keyword evidence="2" id="KW-1133">Transmembrane helix</keyword>
<name>A0A1I0DBT5_9FIRM</name>
<dbReference type="CDD" id="cd00093">
    <property type="entry name" value="HTH_XRE"/>
    <property type="match status" value="1"/>
</dbReference>
<dbReference type="PROSITE" id="PS50943">
    <property type="entry name" value="HTH_CROC1"/>
    <property type="match status" value="1"/>
</dbReference>
<feature type="transmembrane region" description="Helical" evidence="2">
    <location>
        <begin position="195"/>
        <end position="218"/>
    </location>
</feature>
<protein>
    <submittedName>
        <fullName evidence="4">DNA-binding transcriptional regulator, XRE-family HTH domain</fullName>
    </submittedName>
</protein>
<feature type="domain" description="HTH cro/C1-type" evidence="3">
    <location>
        <begin position="7"/>
        <end position="61"/>
    </location>
</feature>
<dbReference type="PANTHER" id="PTHR46558">
    <property type="entry name" value="TRACRIPTIONAL REGULATORY PROTEIN-RELATED-RELATED"/>
    <property type="match status" value="1"/>
</dbReference>
<dbReference type="RefSeq" id="WP_092361317.1">
    <property type="nucleotide sequence ID" value="NZ_DAINWJ010000071.1"/>
</dbReference>
<dbReference type="EMBL" id="FOIM01000004">
    <property type="protein sequence ID" value="SET29763.1"/>
    <property type="molecule type" value="Genomic_DNA"/>
</dbReference>
<dbReference type="Pfam" id="PF01381">
    <property type="entry name" value="HTH_3"/>
    <property type="match status" value="1"/>
</dbReference>
<dbReference type="GO" id="GO:0003677">
    <property type="term" value="F:DNA binding"/>
    <property type="evidence" value="ECO:0007669"/>
    <property type="project" value="UniProtKB-KW"/>
</dbReference>
<keyword evidence="5" id="KW-1185">Reference proteome</keyword>
<organism evidence="4 5">
    <name type="scientific">Enterocloster lavalensis</name>
    <dbReference type="NCBI Taxonomy" id="460384"/>
    <lineage>
        <taxon>Bacteria</taxon>
        <taxon>Bacillati</taxon>
        <taxon>Bacillota</taxon>
        <taxon>Clostridia</taxon>
        <taxon>Lachnospirales</taxon>
        <taxon>Lachnospiraceae</taxon>
        <taxon>Enterocloster</taxon>
    </lineage>
</organism>
<dbReference type="PANTHER" id="PTHR46558:SF4">
    <property type="entry name" value="DNA-BIDING PHAGE PROTEIN"/>
    <property type="match status" value="1"/>
</dbReference>
<sequence>MTINQNLRQLRLDCGMTQEQVAGKIGLTRQALSSYESGRTRPDIEMLMRLCEVYNTDLDAILYGTSRTLKAARRVKTCATSLFILLTALTFVRSALLWAVNHTMAIPEGPMSPEKMAMFETRRRYIAVWEAMDGLLLTIALFGGLLLAALLIGGKCVVPVRQKLLYTAALAVGILLATIPFAYTDPVYGPPNYLITPVLVIFRLLFILAAILLSGPILKWRDSRRFRA</sequence>
<evidence type="ECO:0000256" key="1">
    <source>
        <dbReference type="ARBA" id="ARBA00023125"/>
    </source>
</evidence>
<keyword evidence="2" id="KW-0812">Transmembrane</keyword>
<evidence type="ECO:0000259" key="3">
    <source>
        <dbReference type="PROSITE" id="PS50943"/>
    </source>
</evidence>
<keyword evidence="2" id="KW-0472">Membrane</keyword>
<feature type="transmembrane region" description="Helical" evidence="2">
    <location>
        <begin position="126"/>
        <end position="152"/>
    </location>
</feature>